<keyword evidence="2" id="KW-0653">Protein transport</keyword>
<comment type="subcellular location">
    <subcellularLocation>
        <location evidence="2">Nucleus</location>
    </subcellularLocation>
</comment>
<gene>
    <name evidence="4" type="primary">BCP1</name>
    <name evidence="4" type="ORF">BGW38_007566</name>
</gene>
<dbReference type="Pfam" id="PF13862">
    <property type="entry name" value="BCCIP"/>
    <property type="match status" value="2"/>
</dbReference>
<protein>
    <recommendedName>
        <fullName evidence="2">Protein BCP1</fullName>
    </recommendedName>
</protein>
<keyword evidence="2" id="KW-0539">Nucleus</keyword>
<name>A0A9P6FYG4_9FUNG</name>
<dbReference type="InterPro" id="IPR025602">
    <property type="entry name" value="BCP1_family"/>
</dbReference>
<dbReference type="GO" id="GO:0005634">
    <property type="term" value="C:nucleus"/>
    <property type="evidence" value="ECO:0007669"/>
    <property type="project" value="UniProtKB-SubCell"/>
</dbReference>
<evidence type="ECO:0000256" key="1">
    <source>
        <dbReference type="ARBA" id="ARBA00006781"/>
    </source>
</evidence>
<feature type="compositionally biased region" description="Acidic residues" evidence="3">
    <location>
        <begin position="21"/>
        <end position="31"/>
    </location>
</feature>
<organism evidence="4 5">
    <name type="scientific">Lunasporangiospora selenospora</name>
    <dbReference type="NCBI Taxonomy" id="979761"/>
    <lineage>
        <taxon>Eukaryota</taxon>
        <taxon>Fungi</taxon>
        <taxon>Fungi incertae sedis</taxon>
        <taxon>Mucoromycota</taxon>
        <taxon>Mortierellomycotina</taxon>
        <taxon>Mortierellomycetes</taxon>
        <taxon>Mortierellales</taxon>
        <taxon>Mortierellaceae</taxon>
        <taxon>Lunasporangiospora</taxon>
    </lineage>
</organism>
<dbReference type="Proteomes" id="UP000780801">
    <property type="component" value="Unassembled WGS sequence"/>
</dbReference>
<dbReference type="PIRSF" id="PIRSF028983">
    <property type="entry name" value="BCP1"/>
    <property type="match status" value="1"/>
</dbReference>
<evidence type="ECO:0000313" key="4">
    <source>
        <dbReference type="EMBL" id="KAF9584107.1"/>
    </source>
</evidence>
<dbReference type="OrthoDB" id="27543at2759"/>
<dbReference type="EMBL" id="JAABOA010000500">
    <property type="protein sequence ID" value="KAF9584107.1"/>
    <property type="molecule type" value="Genomic_DNA"/>
</dbReference>
<comment type="function">
    <text evidence="2">Involved in nuclear export, actin cytoskeleton organization and vesicular transport.</text>
</comment>
<evidence type="ECO:0000256" key="2">
    <source>
        <dbReference type="PIRNR" id="PIRNR028983"/>
    </source>
</evidence>
<feature type="region of interest" description="Disordered" evidence="3">
    <location>
        <begin position="220"/>
        <end position="240"/>
    </location>
</feature>
<proteinExistence type="inferred from homology"/>
<dbReference type="PANTHER" id="PTHR13261">
    <property type="entry name" value="BRCA2 AND CDKN1A INTERACTING PROTEIN"/>
    <property type="match status" value="1"/>
</dbReference>
<feature type="compositionally biased region" description="Basic and acidic residues" evidence="3">
    <location>
        <begin position="8"/>
        <end position="20"/>
    </location>
</feature>
<keyword evidence="2" id="KW-0813">Transport</keyword>
<evidence type="ECO:0000313" key="5">
    <source>
        <dbReference type="Proteomes" id="UP000780801"/>
    </source>
</evidence>
<dbReference type="PANTHER" id="PTHR13261:SF0">
    <property type="entry name" value="BRCA2 AND CDKN1A-INTERACTING PROTEIN"/>
    <property type="match status" value="1"/>
</dbReference>
<dbReference type="GO" id="GO:0015031">
    <property type="term" value="P:protein transport"/>
    <property type="evidence" value="ECO:0007669"/>
    <property type="project" value="UniProtKB-KW"/>
</dbReference>
<accession>A0A9P6FYG4</accession>
<reference evidence="4" key="1">
    <citation type="journal article" date="2020" name="Fungal Divers.">
        <title>Resolving the Mortierellaceae phylogeny through synthesis of multi-gene phylogenetics and phylogenomics.</title>
        <authorList>
            <person name="Vandepol N."/>
            <person name="Liber J."/>
            <person name="Desiro A."/>
            <person name="Na H."/>
            <person name="Kennedy M."/>
            <person name="Barry K."/>
            <person name="Grigoriev I.V."/>
            <person name="Miller A.N."/>
            <person name="O'Donnell K."/>
            <person name="Stajich J.E."/>
            <person name="Bonito G."/>
        </authorList>
    </citation>
    <scope>NUCLEOTIDE SEQUENCE</scope>
    <source>
        <strain evidence="4">KOD1015</strain>
    </source>
</reference>
<feature type="region of interest" description="Disordered" evidence="3">
    <location>
        <begin position="1"/>
        <end position="31"/>
    </location>
</feature>
<evidence type="ECO:0000256" key="3">
    <source>
        <dbReference type="SAM" id="MobiDB-lite"/>
    </source>
</evidence>
<sequence>MSKRKAIEKHENEDVEMESHEEVDDDSGSDGEEDIINVDFEFFDPKEDDFHAVKNLLGQHFASDALLFALSELADLVVSQANVGTTIKVNGADSDPFSLLTTLNMNQHLYHHHNSAASGAASGSSSTPKQSEVMTQIRDYVFTKSRQNEKMNMKLKELLGASSKLQVGLILSERFINMPAETAPPMWKMMLDEVNWAIEEGLPFNFDYFLMLSPTYHEVAPKNDMDDDDSAPKPNRKKTKMAEPTVFFMHPEDEILEQFAEHTHDYKFTTPPSAAESMSSFDDFGIAPGRRMMLIHKSKIPEVVQLMANMSQE</sequence>
<comment type="caution">
    <text evidence="4">The sequence shown here is derived from an EMBL/GenBank/DDBJ whole genome shotgun (WGS) entry which is preliminary data.</text>
</comment>
<keyword evidence="5" id="KW-1185">Reference proteome</keyword>
<comment type="similarity">
    <text evidence="1 2">Belongs to the BCP1 family.</text>
</comment>
<dbReference type="AlphaFoldDB" id="A0A9P6FYG4"/>